<name>A0A9K3DLM7_HELAN</name>
<reference evidence="1" key="2">
    <citation type="submission" date="2020-06" db="EMBL/GenBank/DDBJ databases">
        <title>Helianthus annuus Genome sequencing and assembly Release 2.</title>
        <authorList>
            <person name="Gouzy J."/>
            <person name="Langlade N."/>
            <person name="Munos S."/>
        </authorList>
    </citation>
    <scope>NUCLEOTIDE SEQUENCE</scope>
    <source>
        <tissue evidence="1">Leaves</tissue>
    </source>
</reference>
<proteinExistence type="predicted"/>
<evidence type="ECO:0000313" key="1">
    <source>
        <dbReference type="EMBL" id="KAF5757576.1"/>
    </source>
</evidence>
<accession>A0A9K3DLM7</accession>
<dbReference type="AlphaFoldDB" id="A0A9K3DLM7"/>
<protein>
    <submittedName>
        <fullName evidence="1">Uncharacterized protein</fullName>
    </submittedName>
</protein>
<keyword evidence="2" id="KW-1185">Reference proteome</keyword>
<dbReference type="Proteomes" id="UP000215914">
    <property type="component" value="Unassembled WGS sequence"/>
</dbReference>
<evidence type="ECO:0000313" key="2">
    <source>
        <dbReference type="Proteomes" id="UP000215914"/>
    </source>
</evidence>
<organism evidence="1 2">
    <name type="scientific">Helianthus annuus</name>
    <name type="common">Common sunflower</name>
    <dbReference type="NCBI Taxonomy" id="4232"/>
    <lineage>
        <taxon>Eukaryota</taxon>
        <taxon>Viridiplantae</taxon>
        <taxon>Streptophyta</taxon>
        <taxon>Embryophyta</taxon>
        <taxon>Tracheophyta</taxon>
        <taxon>Spermatophyta</taxon>
        <taxon>Magnoliopsida</taxon>
        <taxon>eudicotyledons</taxon>
        <taxon>Gunneridae</taxon>
        <taxon>Pentapetalae</taxon>
        <taxon>asterids</taxon>
        <taxon>campanulids</taxon>
        <taxon>Asterales</taxon>
        <taxon>Asteraceae</taxon>
        <taxon>Asteroideae</taxon>
        <taxon>Heliantheae alliance</taxon>
        <taxon>Heliantheae</taxon>
        <taxon>Helianthus</taxon>
    </lineage>
</organism>
<gene>
    <name evidence="1" type="ORF">HanXRQr2_Chr17g0828361</name>
</gene>
<sequence>MYACNRCIVFWAPFSLCTNPEHLQNVDAHRKIFFSLLNEHVWSLYQLHRYHLIHQLLDSGRPLHQSDQHEQLDSRLILCKKTSYQKKKTQL</sequence>
<reference evidence="1" key="1">
    <citation type="journal article" date="2017" name="Nature">
        <title>The sunflower genome provides insights into oil metabolism, flowering and Asterid evolution.</title>
        <authorList>
            <person name="Badouin H."/>
            <person name="Gouzy J."/>
            <person name="Grassa C.J."/>
            <person name="Murat F."/>
            <person name="Staton S.E."/>
            <person name="Cottret L."/>
            <person name="Lelandais-Briere C."/>
            <person name="Owens G.L."/>
            <person name="Carrere S."/>
            <person name="Mayjonade B."/>
            <person name="Legrand L."/>
            <person name="Gill N."/>
            <person name="Kane N.C."/>
            <person name="Bowers J.E."/>
            <person name="Hubner S."/>
            <person name="Bellec A."/>
            <person name="Berard A."/>
            <person name="Berges H."/>
            <person name="Blanchet N."/>
            <person name="Boniface M.C."/>
            <person name="Brunel D."/>
            <person name="Catrice O."/>
            <person name="Chaidir N."/>
            <person name="Claudel C."/>
            <person name="Donnadieu C."/>
            <person name="Faraut T."/>
            <person name="Fievet G."/>
            <person name="Helmstetter N."/>
            <person name="King M."/>
            <person name="Knapp S.J."/>
            <person name="Lai Z."/>
            <person name="Le Paslier M.C."/>
            <person name="Lippi Y."/>
            <person name="Lorenzon L."/>
            <person name="Mandel J.R."/>
            <person name="Marage G."/>
            <person name="Marchand G."/>
            <person name="Marquand E."/>
            <person name="Bret-Mestries E."/>
            <person name="Morien E."/>
            <person name="Nambeesan S."/>
            <person name="Nguyen T."/>
            <person name="Pegot-Espagnet P."/>
            <person name="Pouilly N."/>
            <person name="Raftis F."/>
            <person name="Sallet E."/>
            <person name="Schiex T."/>
            <person name="Thomas J."/>
            <person name="Vandecasteele C."/>
            <person name="Vares D."/>
            <person name="Vear F."/>
            <person name="Vautrin S."/>
            <person name="Crespi M."/>
            <person name="Mangin B."/>
            <person name="Burke J.M."/>
            <person name="Salse J."/>
            <person name="Munos S."/>
            <person name="Vincourt P."/>
            <person name="Rieseberg L.H."/>
            <person name="Langlade N.B."/>
        </authorList>
    </citation>
    <scope>NUCLEOTIDE SEQUENCE</scope>
    <source>
        <tissue evidence="1">Leaves</tissue>
    </source>
</reference>
<comment type="caution">
    <text evidence="1">The sequence shown here is derived from an EMBL/GenBank/DDBJ whole genome shotgun (WGS) entry which is preliminary data.</text>
</comment>
<dbReference type="Gramene" id="mRNA:HanXRQr2_Chr17g0828361">
    <property type="protein sequence ID" value="CDS:HanXRQr2_Chr17g0828361.1"/>
    <property type="gene ID" value="HanXRQr2_Chr17g0828361"/>
</dbReference>
<dbReference type="EMBL" id="MNCJ02000332">
    <property type="protein sequence ID" value="KAF5757576.1"/>
    <property type="molecule type" value="Genomic_DNA"/>
</dbReference>